<evidence type="ECO:0000313" key="2">
    <source>
        <dbReference type="EMBL" id="MBZ7987754.1"/>
    </source>
</evidence>
<reference evidence="2 3" key="1">
    <citation type="submission" date="2020-07" db="EMBL/GenBank/DDBJ databases">
        <title>Transfer of Campylobacter canadensis to the novel genus Avispirillum gen. nov., that also includes two novel species recovered from migratory waterfowl: Avispirillum anseris sp. nov. and Avispirillum brantae sp. nov.</title>
        <authorList>
            <person name="Miller W.G."/>
            <person name="Chapman M.H."/>
            <person name="Yee E."/>
            <person name="Inglis G.D."/>
        </authorList>
    </citation>
    <scope>NUCLEOTIDE SEQUENCE [LARGE SCALE GENOMIC DNA]</scope>
    <source>
        <strain evidence="2 3">L283</strain>
    </source>
</reference>
<dbReference type="SUPFAM" id="SSF52540">
    <property type="entry name" value="P-loop containing nucleoside triphosphate hydrolases"/>
    <property type="match status" value="1"/>
</dbReference>
<dbReference type="Pfam" id="PF13304">
    <property type="entry name" value="AAA_21"/>
    <property type="match status" value="1"/>
</dbReference>
<feature type="domain" description="ATPase AAA-type core" evidence="1">
    <location>
        <begin position="41"/>
        <end position="424"/>
    </location>
</feature>
<dbReference type="InterPro" id="IPR051396">
    <property type="entry name" value="Bact_Antivir_Def_Nuclease"/>
</dbReference>
<evidence type="ECO:0000259" key="1">
    <source>
        <dbReference type="Pfam" id="PF13304"/>
    </source>
</evidence>
<comment type="caution">
    <text evidence="2">The sequence shown here is derived from an EMBL/GenBank/DDBJ whole genome shotgun (WGS) entry which is preliminary data.</text>
</comment>
<evidence type="ECO:0000313" key="3">
    <source>
        <dbReference type="Proteomes" id="UP000786183"/>
    </source>
</evidence>
<organism evidence="2 3">
    <name type="scientific">Campylobacter canadensis</name>
    <dbReference type="NCBI Taxonomy" id="449520"/>
    <lineage>
        <taxon>Bacteria</taxon>
        <taxon>Pseudomonadati</taxon>
        <taxon>Campylobacterota</taxon>
        <taxon>Epsilonproteobacteria</taxon>
        <taxon>Campylobacterales</taxon>
        <taxon>Campylobacteraceae</taxon>
        <taxon>Campylobacter</taxon>
    </lineage>
</organism>
<dbReference type="InterPro" id="IPR027417">
    <property type="entry name" value="P-loop_NTPase"/>
</dbReference>
<dbReference type="Proteomes" id="UP000786183">
    <property type="component" value="Unassembled WGS sequence"/>
</dbReference>
<protein>
    <submittedName>
        <fullName evidence="2">AAA family ATPase</fullName>
    </submittedName>
</protein>
<dbReference type="PANTHER" id="PTHR43581">
    <property type="entry name" value="ATP/GTP PHOSPHATASE"/>
    <property type="match status" value="1"/>
</dbReference>
<proteinExistence type="predicted"/>
<name>A0ABS7WUP8_9BACT</name>
<dbReference type="EMBL" id="JACGBB010000014">
    <property type="protein sequence ID" value="MBZ7987754.1"/>
    <property type="molecule type" value="Genomic_DNA"/>
</dbReference>
<accession>A0ABS7WUP8</accession>
<dbReference type="PANTHER" id="PTHR43581:SF2">
    <property type="entry name" value="EXCINUCLEASE ATPASE SUBUNIT"/>
    <property type="match status" value="1"/>
</dbReference>
<gene>
    <name evidence="2" type="ORF">AVCANL283_06520</name>
</gene>
<dbReference type="RefSeq" id="WP_224325428.1">
    <property type="nucleotide sequence ID" value="NZ_JACGBB010000014.1"/>
</dbReference>
<sequence length="446" mass="53316">MSNEVMANKSGLESIKIKGLFEKYDYKINFEHGIKILLSENGYGKTTVLNIINSILERNVSYLADLDFESVDLSINDKTYHISKILNKDVASMIEEYLKYLDGMYDVGFFLKEIKQRKINIKKLKYLIYNRTEQNRRIYPRRLIDYVDKINDIVADYLYKQIEKIEKINFKVLFYPTYRRVEAALEEVVDFDFFDEEHRLLTRRNLRYRNSYRRIEFGMDDVKHIIHNKLNEIKNEANELYVNMSSEIINDLIDDKMKCDKKDIDIDKVKIVIKRIGESRIKHYDKLENIINKQDDKNEFLTYYLDKLSGIYDKQKALDLRLSNFEKVCNKYLIKKQIQYDDTLLSMKVLDDGREIDFDSLSSGEKQIISIFAKVYLDMDSECIFIIDEPELSLSVEWQRTFLQDIYESNNIILLLATTHSPFIYDNIFEDYVVDLDKYREYNEKK</sequence>
<dbReference type="Gene3D" id="3.40.50.300">
    <property type="entry name" value="P-loop containing nucleotide triphosphate hydrolases"/>
    <property type="match status" value="1"/>
</dbReference>
<dbReference type="InterPro" id="IPR003959">
    <property type="entry name" value="ATPase_AAA_core"/>
</dbReference>
<keyword evidence="3" id="KW-1185">Reference proteome</keyword>